<protein>
    <recommendedName>
        <fullName evidence="1">Transposase IS200-like domain-containing protein</fullName>
    </recommendedName>
</protein>
<dbReference type="PANTHER" id="PTHR34322:SF2">
    <property type="entry name" value="TRANSPOSASE IS200-LIKE DOMAIN-CONTAINING PROTEIN"/>
    <property type="match status" value="1"/>
</dbReference>
<dbReference type="Pfam" id="PF01797">
    <property type="entry name" value="Y1_Tnp"/>
    <property type="match status" value="1"/>
</dbReference>
<evidence type="ECO:0000259" key="1">
    <source>
        <dbReference type="SMART" id="SM01321"/>
    </source>
</evidence>
<dbReference type="GO" id="GO:0004803">
    <property type="term" value="F:transposase activity"/>
    <property type="evidence" value="ECO:0007669"/>
    <property type="project" value="InterPro"/>
</dbReference>
<feature type="domain" description="Transposase IS200-like" evidence="1">
    <location>
        <begin position="9"/>
        <end position="123"/>
    </location>
</feature>
<dbReference type="PANTHER" id="PTHR34322">
    <property type="entry name" value="TRANSPOSASE, Y1_TNP DOMAIN-CONTAINING"/>
    <property type="match status" value="1"/>
</dbReference>
<dbReference type="RefSeq" id="WP_036815984.1">
    <property type="nucleotide sequence ID" value="NZ_AVBF01000005.1"/>
</dbReference>
<accession>A0A0A2TIY9</accession>
<reference evidence="2 3" key="1">
    <citation type="journal article" date="2015" name="Stand. Genomic Sci.">
        <title>High quality draft genome sequence of the moderately halophilic bacterium Pontibacillus yanchengensis Y32(T) and comparison among Pontibacillus genomes.</title>
        <authorList>
            <person name="Huang J."/>
            <person name="Qiao Z.X."/>
            <person name="Tang J.W."/>
            <person name="Wang G."/>
        </authorList>
    </citation>
    <scope>NUCLEOTIDE SEQUENCE [LARGE SCALE GENOMIC DNA]</scope>
    <source>
        <strain evidence="2 3">Y32</strain>
    </source>
</reference>
<dbReference type="OrthoDB" id="9788881at2"/>
<dbReference type="GO" id="GO:0006313">
    <property type="term" value="P:DNA transposition"/>
    <property type="evidence" value="ECO:0007669"/>
    <property type="project" value="InterPro"/>
</dbReference>
<dbReference type="SUPFAM" id="SSF143422">
    <property type="entry name" value="Transposase IS200-like"/>
    <property type="match status" value="1"/>
</dbReference>
<dbReference type="Proteomes" id="UP000030147">
    <property type="component" value="Unassembled WGS sequence"/>
</dbReference>
<dbReference type="EMBL" id="AVBF01000005">
    <property type="protein sequence ID" value="KGP74051.1"/>
    <property type="molecule type" value="Genomic_DNA"/>
</dbReference>
<name>A0A0A2TIY9_9BACI</name>
<dbReference type="InterPro" id="IPR002686">
    <property type="entry name" value="Transposase_17"/>
</dbReference>
<evidence type="ECO:0000313" key="2">
    <source>
        <dbReference type="EMBL" id="KGP74051.1"/>
    </source>
</evidence>
<dbReference type="AlphaFoldDB" id="A0A0A2TIY9"/>
<proteinExistence type="predicted"/>
<dbReference type="GO" id="GO:0003677">
    <property type="term" value="F:DNA binding"/>
    <property type="evidence" value="ECO:0007669"/>
    <property type="project" value="InterPro"/>
</dbReference>
<dbReference type="eggNOG" id="COG1943">
    <property type="taxonomic scope" value="Bacteria"/>
</dbReference>
<sequence length="183" mass="21830">MSRPIRVWYRGAQLHITARGNRKGHLFYGNEDYETYLHLLKKCQEESPFTILSYCLMPNHIHLLVELQNHSPGEIMKFIQFRYAKYFNKKYDFSGHVFQGRYHSKLIESTHYLKKVSKYIHLNPVKAGLSYSPDTYRWSSYPLYVDMNSNHGFIEIQTILDLFQEPQISNYKEYILSFDEGEV</sequence>
<dbReference type="SMART" id="SM01321">
    <property type="entry name" value="Y1_Tnp"/>
    <property type="match status" value="1"/>
</dbReference>
<gene>
    <name evidence="2" type="ORF">N782_17060</name>
</gene>
<dbReference type="InterPro" id="IPR036515">
    <property type="entry name" value="Transposase_17_sf"/>
</dbReference>
<keyword evidence="3" id="KW-1185">Reference proteome</keyword>
<organism evidence="2 3">
    <name type="scientific">Pontibacillus yanchengensis Y32</name>
    <dbReference type="NCBI Taxonomy" id="1385514"/>
    <lineage>
        <taxon>Bacteria</taxon>
        <taxon>Bacillati</taxon>
        <taxon>Bacillota</taxon>
        <taxon>Bacilli</taxon>
        <taxon>Bacillales</taxon>
        <taxon>Bacillaceae</taxon>
        <taxon>Pontibacillus</taxon>
    </lineage>
</organism>
<dbReference type="Gene3D" id="3.30.70.1290">
    <property type="entry name" value="Transposase IS200-like"/>
    <property type="match status" value="1"/>
</dbReference>
<comment type="caution">
    <text evidence="2">The sequence shown here is derived from an EMBL/GenBank/DDBJ whole genome shotgun (WGS) entry which is preliminary data.</text>
</comment>
<dbReference type="NCBIfam" id="NF047646">
    <property type="entry name" value="REP_Tyr_transpos"/>
    <property type="match status" value="1"/>
</dbReference>
<evidence type="ECO:0000313" key="3">
    <source>
        <dbReference type="Proteomes" id="UP000030147"/>
    </source>
</evidence>